<evidence type="ECO:0000313" key="2">
    <source>
        <dbReference type="Proteomes" id="UP000270291"/>
    </source>
</evidence>
<dbReference type="AlphaFoldDB" id="A0A428JZE9"/>
<organism evidence="1 2">
    <name type="scientific">Hymenobacter perfusus</name>
    <dbReference type="NCBI Taxonomy" id="1236770"/>
    <lineage>
        <taxon>Bacteria</taxon>
        <taxon>Pseudomonadati</taxon>
        <taxon>Bacteroidota</taxon>
        <taxon>Cytophagia</taxon>
        <taxon>Cytophagales</taxon>
        <taxon>Hymenobacteraceae</taxon>
        <taxon>Hymenobacter</taxon>
    </lineage>
</organism>
<evidence type="ECO:0008006" key="3">
    <source>
        <dbReference type="Google" id="ProtNLM"/>
    </source>
</evidence>
<keyword evidence="2" id="KW-1185">Reference proteome</keyword>
<gene>
    <name evidence="1" type="ORF">EI293_20285</name>
</gene>
<evidence type="ECO:0000313" key="1">
    <source>
        <dbReference type="EMBL" id="RSK39559.1"/>
    </source>
</evidence>
<name>A0A428JZE9_9BACT</name>
<reference evidence="1 2" key="1">
    <citation type="submission" date="2018-12" db="EMBL/GenBank/DDBJ databases">
        <authorList>
            <person name="Feng G."/>
            <person name="Zhu H."/>
        </authorList>
    </citation>
    <scope>NUCLEOTIDE SEQUENCE [LARGE SCALE GENOMIC DNA]</scope>
    <source>
        <strain evidence="1 2">LMG 26000</strain>
    </source>
</reference>
<dbReference type="EMBL" id="RWIU01000009">
    <property type="protein sequence ID" value="RSK39559.1"/>
    <property type="molecule type" value="Genomic_DNA"/>
</dbReference>
<comment type="caution">
    <text evidence="1">The sequence shown here is derived from an EMBL/GenBank/DDBJ whole genome shotgun (WGS) entry which is preliminary data.</text>
</comment>
<accession>A0A428JZE9</accession>
<dbReference type="OrthoDB" id="72471at2"/>
<proteinExistence type="predicted"/>
<protein>
    <recommendedName>
        <fullName evidence="3">ASCH domain-containing protein</fullName>
    </recommendedName>
</protein>
<dbReference type="RefSeq" id="WP_125440377.1">
    <property type="nucleotide sequence ID" value="NZ_RWIU01000009.1"/>
</dbReference>
<dbReference type="Proteomes" id="UP000270291">
    <property type="component" value="Unassembled WGS sequence"/>
</dbReference>
<sequence length="171" mass="19275">MRLISFNPAMLAAVRAGHKTVTRRRLPVALPVQQKPGRYRYSELAVAGAIFEDLHRNRALLPPVSCPFGQPGELLRVQEDPASCLIIKRIWVEQVRCLTDADALAEGIRPREKAGRVQWGGVEPDPDRPVGFCWYDSPTAAFQALLTSIYPSAWARNEWVWVIEFERVPDA</sequence>